<keyword evidence="2" id="KW-1185">Reference proteome</keyword>
<evidence type="ECO:0000313" key="1">
    <source>
        <dbReference type="EMBL" id="KAJ8636858.1"/>
    </source>
</evidence>
<protein>
    <submittedName>
        <fullName evidence="1">Uncharacterized protein</fullName>
    </submittedName>
</protein>
<dbReference type="Proteomes" id="UP001234297">
    <property type="component" value="Chromosome 3"/>
</dbReference>
<comment type="caution">
    <text evidence="1">The sequence shown here is derived from an EMBL/GenBank/DDBJ whole genome shotgun (WGS) entry which is preliminary data.</text>
</comment>
<organism evidence="1 2">
    <name type="scientific">Persea americana</name>
    <name type="common">Avocado</name>
    <dbReference type="NCBI Taxonomy" id="3435"/>
    <lineage>
        <taxon>Eukaryota</taxon>
        <taxon>Viridiplantae</taxon>
        <taxon>Streptophyta</taxon>
        <taxon>Embryophyta</taxon>
        <taxon>Tracheophyta</taxon>
        <taxon>Spermatophyta</taxon>
        <taxon>Magnoliopsida</taxon>
        <taxon>Magnoliidae</taxon>
        <taxon>Laurales</taxon>
        <taxon>Lauraceae</taxon>
        <taxon>Persea</taxon>
    </lineage>
</organism>
<proteinExistence type="predicted"/>
<accession>A0ACC2LUJ5</accession>
<sequence>MSSPPLPQPTLKTAFADLKTANLHPETAIYHQPSTLSEIKQLHAHLIKTGLSQNHHAQNRLLSACLQNHSHPAAALDYALLLFSQSSDPTPFIRNNIIRSFAESRTPQKAVFFYYATHESGFLPNDYTFPVLLKACSRLLGIEEGKQIHTHVIKTGYESEVHVCNTLIHFYASCGVLEDARQVFDKMSGREIVTWNAMITGYFQNGFSEEALNLFREMQVEGLAADEVTMVSVLSACAHAGALELGKWVHAYIEKNGLDRRISMKTALVDMYAKCGCIEKALEVFEEIPNRNLVCWTAMMNGLAVNGYGRKAVEFFDRMVGSNIQPDAISLISILSACSHGGLLEEGRRLFGDLKCRYGVSPQMEHYGCMVDLLGRSGHLHEAYELIKNMPFAPNAVMWRTLLGACKTHKNVELGEMVLKKILELDPHHHGDYVLLSNIYAASGRWEDVANMRRTMKKKGIAKVPGCSMIEVDNRIYSFVVEDKSHRHSEDIHRMLDQMTHKLKLAGYVPDTSNVLVDVDDVEKENALSHHSEKVAIAFGLIKTTLGTPLRVVKNLRVCDDCHSAIKVVSKIYDRDIIVRDRNRFHHFQEGSCSCGDYW</sequence>
<name>A0ACC2LUJ5_PERAE</name>
<dbReference type="EMBL" id="CM056811">
    <property type="protein sequence ID" value="KAJ8636858.1"/>
    <property type="molecule type" value="Genomic_DNA"/>
</dbReference>
<gene>
    <name evidence="1" type="ORF">MRB53_011125</name>
</gene>
<evidence type="ECO:0000313" key="2">
    <source>
        <dbReference type="Proteomes" id="UP001234297"/>
    </source>
</evidence>
<reference evidence="1 2" key="1">
    <citation type="journal article" date="2022" name="Hortic Res">
        <title>A haplotype resolved chromosomal level avocado genome allows analysis of novel avocado genes.</title>
        <authorList>
            <person name="Nath O."/>
            <person name="Fletcher S.J."/>
            <person name="Hayward A."/>
            <person name="Shaw L.M."/>
            <person name="Masouleh A.K."/>
            <person name="Furtado A."/>
            <person name="Henry R.J."/>
            <person name="Mitter N."/>
        </authorList>
    </citation>
    <scope>NUCLEOTIDE SEQUENCE [LARGE SCALE GENOMIC DNA]</scope>
    <source>
        <strain evidence="2">cv. Hass</strain>
    </source>
</reference>